<evidence type="ECO:0000256" key="9">
    <source>
        <dbReference type="PROSITE-ProRule" id="PRU00024"/>
    </source>
</evidence>
<evidence type="ECO:0000256" key="1">
    <source>
        <dbReference type="ARBA" id="ARBA00000971"/>
    </source>
</evidence>
<evidence type="ECO:0000256" key="7">
    <source>
        <dbReference type="ARBA" id="ARBA00023242"/>
    </source>
</evidence>
<comment type="similarity">
    <text evidence="8">Belongs to the FKBP-type PPIase family. FKBP1 subfamily.</text>
</comment>
<dbReference type="GO" id="GO:0003755">
    <property type="term" value="F:peptidyl-prolyl cis-trans isomerase activity"/>
    <property type="evidence" value="ECO:0007669"/>
    <property type="project" value="UniProtKB-KW"/>
</dbReference>
<dbReference type="PROSITE" id="PS50119">
    <property type="entry name" value="ZF_BBOX"/>
    <property type="match status" value="1"/>
</dbReference>
<dbReference type="PROSITE" id="PS50059">
    <property type="entry name" value="FKBP_PPIASE"/>
    <property type="match status" value="1"/>
</dbReference>
<dbReference type="Pfam" id="PF02373">
    <property type="entry name" value="JmjC"/>
    <property type="match status" value="1"/>
</dbReference>
<dbReference type="FunFam" id="3.10.50.40:FF:000025">
    <property type="entry name" value="Peptidylprolyl isomerase"/>
    <property type="match status" value="1"/>
</dbReference>
<dbReference type="InterPro" id="IPR046357">
    <property type="entry name" value="PPIase_dom_sf"/>
</dbReference>
<dbReference type="CDD" id="cd19757">
    <property type="entry name" value="Bbox1"/>
    <property type="match status" value="1"/>
</dbReference>
<feature type="domain" description="JmjC" evidence="14">
    <location>
        <begin position="565"/>
        <end position="747"/>
    </location>
</feature>
<evidence type="ECO:0000256" key="11">
    <source>
        <dbReference type="SAM" id="MobiDB-lite"/>
    </source>
</evidence>
<dbReference type="InterPro" id="IPR003347">
    <property type="entry name" value="JmjC_dom"/>
</dbReference>
<dbReference type="GO" id="GO:0032454">
    <property type="term" value="F:histone H3K9 demethylase activity"/>
    <property type="evidence" value="ECO:0007669"/>
    <property type="project" value="InterPro"/>
</dbReference>
<keyword evidence="9" id="KW-0863">Zinc-finger</keyword>
<dbReference type="GO" id="GO:0006357">
    <property type="term" value="P:regulation of transcription by RNA polymerase II"/>
    <property type="evidence" value="ECO:0007669"/>
    <property type="project" value="TreeGrafter"/>
</dbReference>
<feature type="region of interest" description="Disordered" evidence="11">
    <location>
        <begin position="385"/>
        <end position="429"/>
    </location>
</feature>
<feature type="compositionally biased region" description="Low complexity" evidence="11">
    <location>
        <begin position="77"/>
        <end position="88"/>
    </location>
</feature>
<feature type="compositionally biased region" description="Low complexity" evidence="11">
    <location>
        <begin position="17"/>
        <end position="29"/>
    </location>
</feature>
<dbReference type="GO" id="GO:0000785">
    <property type="term" value="C:chromatin"/>
    <property type="evidence" value="ECO:0007669"/>
    <property type="project" value="TreeGrafter"/>
</dbReference>
<dbReference type="Gene3D" id="3.10.50.40">
    <property type="match status" value="1"/>
</dbReference>
<feature type="domain" description="B box-type" evidence="13">
    <location>
        <begin position="295"/>
        <end position="342"/>
    </location>
</feature>
<dbReference type="GO" id="GO:0008270">
    <property type="term" value="F:zinc ion binding"/>
    <property type="evidence" value="ECO:0007669"/>
    <property type="project" value="UniProtKB-KW"/>
</dbReference>
<evidence type="ECO:0000313" key="15">
    <source>
        <dbReference type="EMBL" id="GAC74962.1"/>
    </source>
</evidence>
<name>M9MG75_PSEA3</name>
<feature type="compositionally biased region" description="Pro residues" evidence="11">
    <location>
        <begin position="52"/>
        <end position="67"/>
    </location>
</feature>
<dbReference type="InterPro" id="IPR000315">
    <property type="entry name" value="Znf_B-box"/>
</dbReference>
<dbReference type="PANTHER" id="PTHR12549:SF38">
    <property type="entry name" value="JMJC DOMAIN-CONTAINING HISTONE DEMETHYLASE 2, ISOFORM A"/>
    <property type="match status" value="1"/>
</dbReference>
<dbReference type="PANTHER" id="PTHR12549">
    <property type="entry name" value="JMJC DOMAIN-CONTAINING HISTONE DEMETHYLATION PROTEIN"/>
    <property type="match status" value="1"/>
</dbReference>
<comment type="subcellular location">
    <subcellularLocation>
        <location evidence="2">Nucleus</location>
    </subcellularLocation>
</comment>
<evidence type="ECO:0000256" key="2">
    <source>
        <dbReference type="ARBA" id="ARBA00004123"/>
    </source>
</evidence>
<evidence type="ECO:0000256" key="5">
    <source>
        <dbReference type="ARBA" id="ARBA00023110"/>
    </source>
</evidence>
<keyword evidence="7" id="KW-0539">Nucleus</keyword>
<dbReference type="EC" id="5.2.1.8" evidence="3 10"/>
<evidence type="ECO:0000259" key="13">
    <source>
        <dbReference type="PROSITE" id="PS50119"/>
    </source>
</evidence>
<dbReference type="OrthoDB" id="1667110at2759"/>
<feature type="compositionally biased region" description="Basic residues" evidence="11">
    <location>
        <begin position="7"/>
        <end position="16"/>
    </location>
</feature>
<evidence type="ECO:0000256" key="6">
    <source>
        <dbReference type="ARBA" id="ARBA00023235"/>
    </source>
</evidence>
<feature type="region of interest" description="Disordered" evidence="11">
    <location>
        <begin position="1"/>
        <end position="169"/>
    </location>
</feature>
<dbReference type="SMART" id="SM00558">
    <property type="entry name" value="JmjC"/>
    <property type="match status" value="1"/>
</dbReference>
<comment type="catalytic activity">
    <reaction evidence="1 10">
        <text>[protein]-peptidylproline (omega=180) = [protein]-peptidylproline (omega=0)</text>
        <dbReference type="Rhea" id="RHEA:16237"/>
        <dbReference type="Rhea" id="RHEA-COMP:10747"/>
        <dbReference type="Rhea" id="RHEA-COMP:10748"/>
        <dbReference type="ChEBI" id="CHEBI:83833"/>
        <dbReference type="ChEBI" id="CHEBI:83834"/>
        <dbReference type="EC" id="5.2.1.8"/>
    </reaction>
</comment>
<dbReference type="Proteomes" id="UP000011976">
    <property type="component" value="Unassembled WGS sequence"/>
</dbReference>
<evidence type="ECO:0000259" key="12">
    <source>
        <dbReference type="PROSITE" id="PS50059"/>
    </source>
</evidence>
<dbReference type="SUPFAM" id="SSF51197">
    <property type="entry name" value="Clavaminate synthase-like"/>
    <property type="match status" value="1"/>
</dbReference>
<dbReference type="STRING" id="1151754.M9MG75"/>
<dbReference type="Gene3D" id="2.60.120.650">
    <property type="entry name" value="Cupin"/>
    <property type="match status" value="1"/>
</dbReference>
<proteinExistence type="inferred from homology"/>
<evidence type="ECO:0000256" key="4">
    <source>
        <dbReference type="ARBA" id="ARBA00022723"/>
    </source>
</evidence>
<dbReference type="PROSITE" id="PS51184">
    <property type="entry name" value="JMJC"/>
    <property type="match status" value="1"/>
</dbReference>
<accession>M9MG75</accession>
<protein>
    <recommendedName>
        <fullName evidence="3 10">peptidylprolyl isomerase</fullName>
        <ecNumber evidence="3 10">5.2.1.8</ecNumber>
    </recommendedName>
</protein>
<feature type="compositionally biased region" description="Low complexity" evidence="11">
    <location>
        <begin position="389"/>
        <end position="408"/>
    </location>
</feature>
<dbReference type="InterPro" id="IPR001179">
    <property type="entry name" value="PPIase_FKBP_dom"/>
</dbReference>
<feature type="compositionally biased region" description="Low complexity" evidence="11">
    <location>
        <begin position="148"/>
        <end position="163"/>
    </location>
</feature>
<dbReference type="GO" id="GO:0031490">
    <property type="term" value="F:chromatin DNA binding"/>
    <property type="evidence" value="ECO:0007669"/>
    <property type="project" value="TreeGrafter"/>
</dbReference>
<organism evidence="15 16">
    <name type="scientific">Pseudozyma antarctica (strain T-34)</name>
    <name type="common">Yeast</name>
    <name type="synonym">Candida antarctica</name>
    <dbReference type="NCBI Taxonomy" id="1151754"/>
    <lineage>
        <taxon>Eukaryota</taxon>
        <taxon>Fungi</taxon>
        <taxon>Dikarya</taxon>
        <taxon>Basidiomycota</taxon>
        <taxon>Ustilaginomycotina</taxon>
        <taxon>Ustilaginomycetes</taxon>
        <taxon>Ustilaginales</taxon>
        <taxon>Ustilaginaceae</taxon>
        <taxon>Moesziomyces</taxon>
    </lineage>
</organism>
<dbReference type="GO" id="GO:0000118">
    <property type="term" value="C:histone deacetylase complex"/>
    <property type="evidence" value="ECO:0007669"/>
    <property type="project" value="TreeGrafter"/>
</dbReference>
<evidence type="ECO:0000259" key="14">
    <source>
        <dbReference type="PROSITE" id="PS51184"/>
    </source>
</evidence>
<keyword evidence="6 10" id="KW-0413">Isomerase</keyword>
<gene>
    <name evidence="15" type="ORF">PANT_13d00077</name>
</gene>
<evidence type="ECO:0000256" key="3">
    <source>
        <dbReference type="ARBA" id="ARBA00013194"/>
    </source>
</evidence>
<feature type="domain" description="PPIase FKBP-type" evidence="12">
    <location>
        <begin position="838"/>
        <end position="928"/>
    </location>
</feature>
<keyword evidence="4" id="KW-0479">Metal-binding</keyword>
<reference evidence="16" key="1">
    <citation type="journal article" date="2013" name="Genome Announc.">
        <title>Genome sequence of the basidiomycetous yeast Pseudozyma antarctica T-34, a producer of the glycolipid biosurfactants mannosylerythritol lipids.</title>
        <authorList>
            <person name="Morita T."/>
            <person name="Koike H."/>
            <person name="Koyama Y."/>
            <person name="Hagiwara H."/>
            <person name="Ito E."/>
            <person name="Fukuoka T."/>
            <person name="Imura T."/>
            <person name="Machida M."/>
            <person name="Kitamoto D."/>
        </authorList>
    </citation>
    <scope>NUCLEOTIDE SEQUENCE [LARGE SCALE GENOMIC DNA]</scope>
    <source>
        <strain evidence="16">T-34</strain>
    </source>
</reference>
<dbReference type="EMBL" id="DF196779">
    <property type="protein sequence ID" value="GAC74962.1"/>
    <property type="molecule type" value="Genomic_DNA"/>
</dbReference>
<dbReference type="GO" id="GO:0003712">
    <property type="term" value="F:transcription coregulator activity"/>
    <property type="evidence" value="ECO:0007669"/>
    <property type="project" value="TreeGrafter"/>
</dbReference>
<feature type="compositionally biased region" description="Low complexity" evidence="11">
    <location>
        <begin position="126"/>
        <end position="140"/>
    </location>
</feature>
<dbReference type="InterPro" id="IPR045109">
    <property type="entry name" value="LSDs-like"/>
</dbReference>
<sequence>MAESKIKTIKTYRNRKSISSSRESTSSAPASPPSPASSLSSVEDEVILIPPSAHPPPTRQPPPPPSATPVRTAYKRNAAQAAQQNIQQLHQSYADFDGFDTSDTASSSKKKRLSNGVRTKVEQDSISRPSTPSSAPPTTTHPRKAARKQASQSTSSAARTPAPLRGRRFQDDQGVVWELQVGSCQAAHNRNWRKCVHCITKRAGDTCRFVDFRAFQVDPHTDKIMPPDQDHTSHPAFLFSPDSDEVMDLPTGRAISPAHLSQVQGDVARALLPVLEAELEHARLPNVLRRPRETTCRQMCEFCATSIFSASWFCRRCGREYCADCKHSIDHSDSLDRQLAKRILRCDQTLPHATADLVPLTRFDEALLEQEVSAMRQMLTDAKTDGVRASAPARDAPAAAASTPNEASEQFMPKTEDEQRTPVNWKDVPTNQAGITADRIVGHLDLRTFDRASFDTDDFRCEWAHGEPLLVRDVTGPMHHPWGPDALQSRYGRDHCLIVRSDVEIAELKQVSVGDFFATFGQDDTSKQAALGRGHWKLKDWPPSAEFKAEFPELYDDFNRVVPAPDYTTREGVLNLGSCYPTGVIQPDLGPKMYNAWPGSEAPGGNGTTRLHMDIADAVNIMLHASPPTGDDVPEEHRPGVAAWDIFRAQDADKLRAFLRKEYSHIDFRDDPIHIQRFFIDAKQRVKLYQEYGVRSWRIYQKAGEAVFIPAGCAHQVCNLADCIKVAVDFVSPQNVDRCFKLTAEFRELVQDYKKAWKEDVLSLRTTLWYAWCTYRQMDGQGPNVWAKQRREVKKEGDSQMQRITRRVLQAHFSTSRVKMVQIERISPGNGTDFPKAGDTVTMHYTGTLAANGKEFDSSRKPGRGPFQTAIGVGRVIQGWDQGVPQLSLGERAKLIIPAQEGYGSSGAGGVIPPNADLIFDVELLAINGKKGMSSSTPLLVSLHTCQNNADLSNTSVFSNISLNHTASHMEITPLPTWRSLFLSSQSNPNIICLIFTHTRPVE</sequence>
<dbReference type="SUPFAM" id="SSF54534">
    <property type="entry name" value="FKBP-like"/>
    <property type="match status" value="1"/>
</dbReference>
<dbReference type="AlphaFoldDB" id="M9MG75"/>
<keyword evidence="5 10" id="KW-0697">Rotamase</keyword>
<dbReference type="Pfam" id="PF00254">
    <property type="entry name" value="FKBP_C"/>
    <property type="match status" value="1"/>
</dbReference>
<evidence type="ECO:0000256" key="8">
    <source>
        <dbReference type="ARBA" id="ARBA00038106"/>
    </source>
</evidence>
<keyword evidence="9" id="KW-0862">Zinc</keyword>
<evidence type="ECO:0000313" key="16">
    <source>
        <dbReference type="Proteomes" id="UP000011976"/>
    </source>
</evidence>
<evidence type="ECO:0000256" key="10">
    <source>
        <dbReference type="PROSITE-ProRule" id="PRU00277"/>
    </source>
</evidence>